<sequence length="40" mass="4622">MQNKSSMHPKCIVEFIAQQRNLHALPRPVLATQIKRTHAQ</sequence>
<evidence type="ECO:0000313" key="1">
    <source>
        <dbReference type="EMBL" id="KRY96594.1"/>
    </source>
</evidence>
<comment type="caution">
    <text evidence="1">The sequence shown here is derived from an EMBL/GenBank/DDBJ whole genome shotgun (WGS) entry which is preliminary data.</text>
</comment>
<dbReference type="AlphaFoldDB" id="A0A0V1GEW3"/>
<dbReference type="Proteomes" id="UP000055024">
    <property type="component" value="Unassembled WGS sequence"/>
</dbReference>
<protein>
    <submittedName>
        <fullName evidence="1">Uncharacterized protein</fullName>
    </submittedName>
</protein>
<evidence type="ECO:0000313" key="2">
    <source>
        <dbReference type="Proteomes" id="UP000055024"/>
    </source>
</evidence>
<gene>
    <name evidence="1" type="ORF">T11_6917</name>
</gene>
<accession>A0A0V1GEW3</accession>
<keyword evidence="2" id="KW-1185">Reference proteome</keyword>
<organism evidence="1 2">
    <name type="scientific">Trichinella zimbabwensis</name>
    <dbReference type="NCBI Taxonomy" id="268475"/>
    <lineage>
        <taxon>Eukaryota</taxon>
        <taxon>Metazoa</taxon>
        <taxon>Ecdysozoa</taxon>
        <taxon>Nematoda</taxon>
        <taxon>Enoplea</taxon>
        <taxon>Dorylaimia</taxon>
        <taxon>Trichinellida</taxon>
        <taxon>Trichinellidae</taxon>
        <taxon>Trichinella</taxon>
    </lineage>
</organism>
<proteinExistence type="predicted"/>
<reference evidence="1 2" key="1">
    <citation type="submission" date="2015-01" db="EMBL/GenBank/DDBJ databases">
        <title>Evolution of Trichinella species and genotypes.</title>
        <authorList>
            <person name="Korhonen P.K."/>
            <person name="Edoardo P."/>
            <person name="Giuseppe L.R."/>
            <person name="Gasser R.B."/>
        </authorList>
    </citation>
    <scope>NUCLEOTIDE SEQUENCE [LARGE SCALE GENOMIC DNA]</scope>
    <source>
        <strain evidence="1">ISS1029</strain>
    </source>
</reference>
<name>A0A0V1GEW3_9BILA</name>
<dbReference type="EMBL" id="JYDP01002694">
    <property type="protein sequence ID" value="KRY96594.1"/>
    <property type="molecule type" value="Genomic_DNA"/>
</dbReference>